<feature type="compositionally biased region" description="Pro residues" evidence="1">
    <location>
        <begin position="282"/>
        <end position="294"/>
    </location>
</feature>
<evidence type="ECO:0000259" key="5">
    <source>
        <dbReference type="Pfam" id="PF24589"/>
    </source>
</evidence>
<reference evidence="7" key="2">
    <citation type="submission" date="2019-10" db="EMBL/GenBank/DDBJ databases">
        <authorList>
            <consortium name="NCBI Genome Project"/>
        </authorList>
    </citation>
    <scope>NUCLEOTIDE SEQUENCE</scope>
    <source>
        <strain evidence="7">NI907</strain>
    </source>
</reference>
<dbReference type="InterPro" id="IPR056031">
    <property type="entry name" value="DUF7612"/>
</dbReference>
<dbReference type="GeneID" id="41961293"/>
<proteinExistence type="predicted"/>
<dbReference type="RefSeq" id="XP_030983087.1">
    <property type="nucleotide sequence ID" value="XM_031126384.1"/>
</dbReference>
<evidence type="ECO:0000259" key="3">
    <source>
        <dbReference type="Pfam" id="PF24587"/>
    </source>
</evidence>
<name>A0A6P8B7A5_PYRGI</name>
<dbReference type="KEGG" id="pgri:PgNI_06360"/>
<sequence>MDNEPASSKRGRFMGKLFGKPERKASNPDPPAGLGNDLNDFFRRPSDLPVSPGHQPQPPPGSGLPILTKLDTSSASRYPNALNVTSSQQSLLPRVPSSRGRSRKGLVVRFVDTFPTVIGEGGDECDVPTAEISRRKLRSTPSPVPPPRSPLRTPENYDQYRPPNDAPRQATNDDFRPGPLRRVQTGHSSLLEPSAEAPRSLPAGTETLSRYLESPVVNKDENRRSFIEVQQAQMRQAEGRALAQAYRSASAGMQPEVEDNGHWRPSQPNPSPPQSRTQTLSPDPPQPPAPPPHASPLLPHASPLPQPSPLIQPSDLFAGESPDLRMRSFNNSPEQTERRHVRQPGMDQSPISAYSAGSSYMQSAGSARQWNRPPPEYRTDSPPSPTKPVVPIAQPYDDDALQEFAARSRHLFALFRLHSDAVRPLMSSSSDSLVRAATWWFLKGRMALETAVRGDSPKLPSPSQTQEIMKQQAYADLAKAYWITEEILPDIMANHPGPYDGEVDEVRKTLGQNLRKLSMSMKRNGFLPPEDAVLPQTLKLSVWVDYPQVSQDIIALLHGSSGSSLAAPQLQTSPREILEALPLGDTTEHFTYGRIASDVFLMEQGMENQQFAFPCLLSMVRHQKSTSLMLVVASQNGAIQLKVQNSKDVGPTWEDVRWRNEACALEIKLPRGFILAIRMSAADYRMLWSMYDFGEKVQSTLYPRKDEMAVFHTTLKSFQYFDSDPGSRQFPKEAVPSCQICLFERIAREGAATGPRSYHRGFRIAVVTGTRTRTMSGVNHAYLPATPIQFAFLKDDKGTPALLLKFENGQSKGRMVMSFNDERDRTKLHSMLLGTRVGNDEMICADVPLKAYTVSQRLADEEGIKCISQLPWKGAKVINVGDDSEPPSTVLAERLRVIVDFNHGVLNDRMNFAPGEFKIRLDIRDECRLRVLRPPQQDLTVAVSEGDVSRDLPRELSEAMQVIQASQTIRTFHFGDKKDLHAFQEAITGFKVLFDGTAMSFGISRRRMVVPIHKKWEAGATRIQVVQQEKVTQLLAFFEDWHHGHSMGFVLKGTDVFEAVGRGSKSGIKIDDAKFPLPRISDEGASAAGDDASFVCLDHPDLPGEHDDITIYFASEADRDNLSACLPAPVKNSKLSSLRMK</sequence>
<dbReference type="InterPro" id="IPR056030">
    <property type="entry name" value="DUF7611"/>
</dbReference>
<evidence type="ECO:0000313" key="6">
    <source>
        <dbReference type="Proteomes" id="UP000515153"/>
    </source>
</evidence>
<reference evidence="7" key="3">
    <citation type="submission" date="2025-08" db="UniProtKB">
        <authorList>
            <consortium name="RefSeq"/>
        </authorList>
    </citation>
    <scope>IDENTIFICATION</scope>
    <source>
        <strain evidence="7">NI907</strain>
    </source>
</reference>
<feature type="domain" description="DUF7611" evidence="2">
    <location>
        <begin position="546"/>
        <end position="701"/>
    </location>
</feature>
<keyword evidence="6" id="KW-1185">Reference proteome</keyword>
<feature type="compositionally biased region" description="Pro residues" evidence="1">
    <location>
        <begin position="372"/>
        <end position="387"/>
    </location>
</feature>
<dbReference type="Pfam" id="PF24589">
    <property type="entry name" value="DUF7614"/>
    <property type="match status" value="1"/>
</dbReference>
<dbReference type="InterPro" id="IPR056033">
    <property type="entry name" value="DUF7614"/>
</dbReference>
<feature type="domain" description="DUF7612" evidence="3">
    <location>
        <begin position="703"/>
        <end position="835"/>
    </location>
</feature>
<feature type="region of interest" description="Disordered" evidence="1">
    <location>
        <begin position="232"/>
        <end position="387"/>
    </location>
</feature>
<dbReference type="Pfam" id="PF24588">
    <property type="entry name" value="DUF7613"/>
    <property type="match status" value="1"/>
</dbReference>
<evidence type="ECO:0000259" key="4">
    <source>
        <dbReference type="Pfam" id="PF24588"/>
    </source>
</evidence>
<feature type="domain" description="DUF7613" evidence="4">
    <location>
        <begin position="839"/>
        <end position="988"/>
    </location>
</feature>
<dbReference type="Pfam" id="PF24586">
    <property type="entry name" value="DUF7611"/>
    <property type="match status" value="1"/>
</dbReference>
<reference evidence="6 7" key="1">
    <citation type="journal article" date="2019" name="Mol. Biol. Evol.">
        <title>Blast fungal genomes show frequent chromosomal changes, gene gains and losses, and effector gene turnover.</title>
        <authorList>
            <person name="Gomez Luciano L.B."/>
            <person name="Jason Tsai I."/>
            <person name="Chuma I."/>
            <person name="Tosa Y."/>
            <person name="Chen Y.H."/>
            <person name="Li J.Y."/>
            <person name="Li M.Y."/>
            <person name="Jade Lu M.Y."/>
            <person name="Nakayashiki H."/>
            <person name="Li W.H."/>
        </authorList>
    </citation>
    <scope>NUCLEOTIDE SEQUENCE [LARGE SCALE GENOMIC DNA]</scope>
    <source>
        <strain evidence="6 7">NI907</strain>
    </source>
</reference>
<feature type="region of interest" description="Disordered" evidence="1">
    <location>
        <begin position="117"/>
        <end position="206"/>
    </location>
</feature>
<evidence type="ECO:0000313" key="7">
    <source>
        <dbReference type="RefSeq" id="XP_030983087.1"/>
    </source>
</evidence>
<evidence type="ECO:0000259" key="2">
    <source>
        <dbReference type="Pfam" id="PF24586"/>
    </source>
</evidence>
<dbReference type="AlphaFoldDB" id="A0A6P8B7A5"/>
<evidence type="ECO:0000256" key="1">
    <source>
        <dbReference type="SAM" id="MobiDB-lite"/>
    </source>
</evidence>
<dbReference type="Proteomes" id="UP000515153">
    <property type="component" value="Chromosome I"/>
</dbReference>
<feature type="compositionally biased region" description="Polar residues" evidence="1">
    <location>
        <begin position="349"/>
        <end position="369"/>
    </location>
</feature>
<accession>A0A6P8B7A5</accession>
<feature type="domain" description="DUF7614" evidence="5">
    <location>
        <begin position="994"/>
        <end position="1127"/>
    </location>
</feature>
<feature type="compositionally biased region" description="Polar residues" evidence="1">
    <location>
        <begin position="70"/>
        <end position="91"/>
    </location>
</feature>
<dbReference type="InterPro" id="IPR056032">
    <property type="entry name" value="DUF7613"/>
</dbReference>
<protein>
    <submittedName>
        <fullName evidence="7">Uncharacterized protein</fullName>
    </submittedName>
</protein>
<dbReference type="Pfam" id="PF24587">
    <property type="entry name" value="DUF7612"/>
    <property type="match status" value="1"/>
</dbReference>
<organism evidence="6 7">
    <name type="scientific">Pyricularia grisea</name>
    <name type="common">Crabgrass-specific blast fungus</name>
    <name type="synonym">Magnaporthe grisea</name>
    <dbReference type="NCBI Taxonomy" id="148305"/>
    <lineage>
        <taxon>Eukaryota</taxon>
        <taxon>Fungi</taxon>
        <taxon>Dikarya</taxon>
        <taxon>Ascomycota</taxon>
        <taxon>Pezizomycotina</taxon>
        <taxon>Sordariomycetes</taxon>
        <taxon>Sordariomycetidae</taxon>
        <taxon>Magnaporthales</taxon>
        <taxon>Pyriculariaceae</taxon>
        <taxon>Pyricularia</taxon>
    </lineage>
</organism>
<feature type="region of interest" description="Disordered" evidence="1">
    <location>
        <begin position="1"/>
        <end position="101"/>
    </location>
</feature>
<gene>
    <name evidence="7" type="ORF">PgNI_06360</name>
</gene>